<sequence>MLVNMVEMVKEAAGAKKAIPGFNVFGYEDAKMVIEIAEELNAPAILMSNKDAVAHMDLKYQAALYRAMGEDTHVPVCIHLDHGKDYELCAKAISAGYTSVMYDGSQLPLEENIANTKEVVRLAHAWNVSVEAEIGSVGYNDPTIKAKAIYTEPSEAEKFARETGVDALAVAVGTLHRMQIQDAKIQYDRLEAIQNVTDVPLVIHGSTGLTDEDLTKLSTYRIGKVNIGTALRMAYGYTLRNEMNAHTEEFDRIKFFKKPMEEIKKVIREKYKLLGW</sequence>
<reference evidence="1" key="1">
    <citation type="submission" date="2023-09" db="EMBL/GenBank/DDBJ databases">
        <title>Vallitalea sediminicola and Vallitalea maricola sp. nov., anaerobic bacteria isolated from marine sediment.</title>
        <authorList>
            <person name="Hirano S."/>
            <person name="Maeda A."/>
            <person name="Terahara T."/>
            <person name="Mori K."/>
            <person name="Hamada M."/>
            <person name="Matsumoto R."/>
            <person name="Kobayashi T."/>
        </authorList>
    </citation>
    <scope>NUCLEOTIDE SEQUENCE</scope>
    <source>
        <strain evidence="1">AN17-2</strain>
    </source>
</reference>
<evidence type="ECO:0000313" key="2">
    <source>
        <dbReference type="Proteomes" id="UP001374599"/>
    </source>
</evidence>
<dbReference type="Proteomes" id="UP001374599">
    <property type="component" value="Unassembled WGS sequence"/>
</dbReference>
<protein>
    <submittedName>
        <fullName evidence="1">Class II fructose-1,6-bisphosphate aldolase</fullName>
    </submittedName>
</protein>
<gene>
    <name evidence="1" type="ORF">AN2V17_32330</name>
</gene>
<evidence type="ECO:0000313" key="1">
    <source>
        <dbReference type="EMBL" id="GMQ63996.1"/>
    </source>
</evidence>
<keyword evidence="2" id="KW-1185">Reference proteome</keyword>
<name>A0ACB5UNE1_9FIRM</name>
<comment type="caution">
    <text evidence="1">The sequence shown here is derived from an EMBL/GenBank/DDBJ whole genome shotgun (WGS) entry which is preliminary data.</text>
</comment>
<dbReference type="EMBL" id="BTPU01000059">
    <property type="protein sequence ID" value="GMQ63996.1"/>
    <property type="molecule type" value="Genomic_DNA"/>
</dbReference>
<organism evidence="1 2">
    <name type="scientific">Vallitalea maricola</name>
    <dbReference type="NCBI Taxonomy" id="3074433"/>
    <lineage>
        <taxon>Bacteria</taxon>
        <taxon>Bacillati</taxon>
        <taxon>Bacillota</taxon>
        <taxon>Clostridia</taxon>
        <taxon>Lachnospirales</taxon>
        <taxon>Vallitaleaceae</taxon>
        <taxon>Vallitalea</taxon>
    </lineage>
</organism>
<accession>A0ACB5UNE1</accession>
<proteinExistence type="predicted"/>